<protein>
    <recommendedName>
        <fullName evidence="3">Cell wall synthesis protein Wag31</fullName>
    </recommendedName>
    <alternativeName>
        <fullName evidence="8">Antigen 84</fullName>
    </alternativeName>
</protein>
<organism evidence="10 11">
    <name type="scientific">Adlercreutzia faecimuris</name>
    <dbReference type="NCBI Taxonomy" id="2897341"/>
    <lineage>
        <taxon>Bacteria</taxon>
        <taxon>Bacillati</taxon>
        <taxon>Actinomycetota</taxon>
        <taxon>Coriobacteriia</taxon>
        <taxon>Eggerthellales</taxon>
        <taxon>Eggerthellaceae</taxon>
        <taxon>Adlercreutzia</taxon>
    </lineage>
</organism>
<dbReference type="Proteomes" id="UP001430755">
    <property type="component" value="Unassembled WGS sequence"/>
</dbReference>
<dbReference type="InterPro" id="IPR019933">
    <property type="entry name" value="DivIVA_domain"/>
</dbReference>
<dbReference type="InterPro" id="IPR007793">
    <property type="entry name" value="DivIVA_fam"/>
</dbReference>
<dbReference type="NCBIfam" id="TIGR03544">
    <property type="entry name" value="DivI1A_domain"/>
    <property type="match status" value="1"/>
</dbReference>
<evidence type="ECO:0000313" key="11">
    <source>
        <dbReference type="Proteomes" id="UP001430755"/>
    </source>
</evidence>
<accession>A0ABS9WFW9</accession>
<comment type="similarity">
    <text evidence="2">Belongs to the DivIVA family.</text>
</comment>
<evidence type="ECO:0000256" key="5">
    <source>
        <dbReference type="ARBA" id="ARBA00022618"/>
    </source>
</evidence>
<evidence type="ECO:0000256" key="3">
    <source>
        <dbReference type="ARBA" id="ARBA00018787"/>
    </source>
</evidence>
<keyword evidence="11" id="KW-1185">Reference proteome</keyword>
<proteinExistence type="inferred from homology"/>
<evidence type="ECO:0000256" key="7">
    <source>
        <dbReference type="ARBA" id="ARBA00023306"/>
    </source>
</evidence>
<keyword evidence="4" id="KW-0963">Cytoplasm</keyword>
<comment type="subcellular location">
    <subcellularLocation>
        <location evidence="1">Cytoplasm</location>
    </subcellularLocation>
</comment>
<evidence type="ECO:0000256" key="9">
    <source>
        <dbReference type="SAM" id="Coils"/>
    </source>
</evidence>
<evidence type="ECO:0000313" key="10">
    <source>
        <dbReference type="EMBL" id="MCI2241750.1"/>
    </source>
</evidence>
<reference evidence="10" key="1">
    <citation type="submission" date="2021-11" db="EMBL/GenBank/DDBJ databases">
        <title>A Novel Adlercreutzia Species, isolated from a Allomyrina dichotoma larva feces.</title>
        <authorList>
            <person name="Suh M.K."/>
        </authorList>
    </citation>
    <scope>NUCLEOTIDE SEQUENCE</scope>
    <source>
        <strain evidence="10">JBNU-10</strain>
    </source>
</reference>
<dbReference type="Pfam" id="PF05103">
    <property type="entry name" value="DivIVA"/>
    <property type="match status" value="1"/>
</dbReference>
<evidence type="ECO:0000256" key="4">
    <source>
        <dbReference type="ARBA" id="ARBA00022490"/>
    </source>
</evidence>
<keyword evidence="7" id="KW-0131">Cell cycle</keyword>
<keyword evidence="5" id="KW-0132">Cell division</keyword>
<dbReference type="Gene3D" id="6.10.250.660">
    <property type="match status" value="1"/>
</dbReference>
<feature type="coiled-coil region" evidence="9">
    <location>
        <begin position="29"/>
        <end position="181"/>
    </location>
</feature>
<evidence type="ECO:0000256" key="1">
    <source>
        <dbReference type="ARBA" id="ARBA00004496"/>
    </source>
</evidence>
<dbReference type="EMBL" id="JAJMLW010000001">
    <property type="protein sequence ID" value="MCI2241750.1"/>
    <property type="molecule type" value="Genomic_DNA"/>
</dbReference>
<dbReference type="PANTHER" id="PTHR35794">
    <property type="entry name" value="CELL DIVISION PROTEIN DIVIVA"/>
    <property type="match status" value="1"/>
</dbReference>
<dbReference type="RefSeq" id="WP_242164208.1">
    <property type="nucleotide sequence ID" value="NZ_JAJMLW010000001.1"/>
</dbReference>
<name>A0ABS9WFW9_9ACTN</name>
<keyword evidence="6 9" id="KW-0175">Coiled coil</keyword>
<sequence>MAITAEDIHNQSFSIDRKGYDVDEVDVFLEHVADEIDDLNDQIAHLERALSDAKFEGFDAPAAATAIIAAEEAVPSPQVAELEAALITKDTRIAELERQLEDKRADDNAIAQALIIAQRSADEILVKANAQATETIQDARDEAQRIVDRANDDRQDVIDAIRKLQDDREDAREEYSDLLRDIIADASRKLASIGGDLAMPASASASRAASPVVQPEVVSAEVTSEFEIDEFVASPMDYTTPQASETVVAAATPVASAYEKDLSGFGDADDSFEFEEID</sequence>
<evidence type="ECO:0000256" key="8">
    <source>
        <dbReference type="ARBA" id="ARBA00031737"/>
    </source>
</evidence>
<evidence type="ECO:0000256" key="6">
    <source>
        <dbReference type="ARBA" id="ARBA00023054"/>
    </source>
</evidence>
<dbReference type="PANTHER" id="PTHR35794:SF2">
    <property type="entry name" value="CELL DIVISION PROTEIN DIVIVA"/>
    <property type="match status" value="1"/>
</dbReference>
<evidence type="ECO:0000256" key="2">
    <source>
        <dbReference type="ARBA" id="ARBA00009008"/>
    </source>
</evidence>
<gene>
    <name evidence="10" type="ORF">LPT13_05175</name>
</gene>
<comment type="caution">
    <text evidence="10">The sequence shown here is derived from an EMBL/GenBank/DDBJ whole genome shotgun (WGS) entry which is preliminary data.</text>
</comment>